<evidence type="ECO:0000256" key="6">
    <source>
        <dbReference type="ARBA" id="ARBA00023004"/>
    </source>
</evidence>
<keyword evidence="1" id="KW-0813">Transport</keyword>
<dbReference type="AlphaFoldDB" id="A0A0A1YQB5"/>
<dbReference type="Gene3D" id="2.102.10.10">
    <property type="entry name" value="Rieske [2Fe-2S] iron-sulphur domain"/>
    <property type="match status" value="1"/>
</dbReference>
<dbReference type="SUPFAM" id="SSF50022">
    <property type="entry name" value="ISP domain"/>
    <property type="match status" value="1"/>
</dbReference>
<feature type="domain" description="Rieske" evidence="9">
    <location>
        <begin position="6"/>
        <end position="116"/>
    </location>
</feature>
<evidence type="ECO:0000256" key="2">
    <source>
        <dbReference type="ARBA" id="ARBA00022714"/>
    </source>
</evidence>
<dbReference type="PANTHER" id="PTHR21496:SF23">
    <property type="entry name" value="3-PHENYLPROPIONATE_CINNAMIC ACID DIOXYGENASE FERREDOXIN SUBUNIT"/>
    <property type="match status" value="1"/>
</dbReference>
<keyword evidence="11" id="KW-1185">Reference proteome</keyword>
<dbReference type="GO" id="GO:0046872">
    <property type="term" value="F:metal ion binding"/>
    <property type="evidence" value="ECO:0007669"/>
    <property type="project" value="UniProtKB-KW"/>
</dbReference>
<sequence>MDAKKVLACKTHEVATGQQKIVKLGNLPVGIFNVGGEYHAMLNVCPHRGAALCEGPQCGTTQETPHYDFIYGQQDDLVRCAWHGWEFEIKTGEFIVDRSIKAKTYAVSVEGEDLYVHL</sequence>
<evidence type="ECO:0000256" key="8">
    <source>
        <dbReference type="ARBA" id="ARBA00038001"/>
    </source>
</evidence>
<evidence type="ECO:0000313" key="10">
    <source>
        <dbReference type="EMBL" id="KFX70984.1"/>
    </source>
</evidence>
<evidence type="ECO:0000256" key="5">
    <source>
        <dbReference type="ARBA" id="ARBA00022982"/>
    </source>
</evidence>
<keyword evidence="2" id="KW-0001">2Fe-2S</keyword>
<dbReference type="RefSeq" id="WP_025163808.1">
    <property type="nucleotide sequence ID" value="NZ_AWSQ01000001.1"/>
</dbReference>
<evidence type="ECO:0000256" key="4">
    <source>
        <dbReference type="ARBA" id="ARBA00022797"/>
    </source>
</evidence>
<dbReference type="PROSITE" id="PS51296">
    <property type="entry name" value="RIESKE"/>
    <property type="match status" value="1"/>
</dbReference>
<evidence type="ECO:0000256" key="3">
    <source>
        <dbReference type="ARBA" id="ARBA00022723"/>
    </source>
</evidence>
<dbReference type="STRING" id="1395571.TMS3_0103280"/>
<evidence type="ECO:0000259" key="9">
    <source>
        <dbReference type="PROSITE" id="PS51296"/>
    </source>
</evidence>
<organism evidence="10 11">
    <name type="scientific">Pseudomonas taeanensis MS-3</name>
    <dbReference type="NCBI Taxonomy" id="1395571"/>
    <lineage>
        <taxon>Bacteria</taxon>
        <taxon>Pseudomonadati</taxon>
        <taxon>Pseudomonadota</taxon>
        <taxon>Gammaproteobacteria</taxon>
        <taxon>Pseudomonadales</taxon>
        <taxon>Pseudomonadaceae</taxon>
        <taxon>Pseudomonas</taxon>
    </lineage>
</organism>
<dbReference type="Pfam" id="PF00355">
    <property type="entry name" value="Rieske"/>
    <property type="match status" value="1"/>
</dbReference>
<evidence type="ECO:0000256" key="1">
    <source>
        <dbReference type="ARBA" id="ARBA00022448"/>
    </source>
</evidence>
<dbReference type="PANTHER" id="PTHR21496">
    <property type="entry name" value="FERREDOXIN-RELATED"/>
    <property type="match status" value="1"/>
</dbReference>
<reference evidence="10 11" key="1">
    <citation type="journal article" date="2014" name="Genome Announc.">
        <title>Draft Genome Sequence of Petroleum Oil-Degrading Marine Bacterium Pseudomonas taeanensis Strain MS-3, Isolated from a Crude Oil-Contaminated Seashore.</title>
        <authorList>
            <person name="Lee S.Y."/>
            <person name="Kim S.H."/>
            <person name="Lee D.G."/>
            <person name="Shin S."/>
            <person name="Yun S.H."/>
            <person name="Choi C.W."/>
            <person name="Chung Y.H."/>
            <person name="Choi J.S."/>
            <person name="Kahng H.Y."/>
            <person name="Kim S.I."/>
        </authorList>
    </citation>
    <scope>NUCLEOTIDE SEQUENCE [LARGE SCALE GENOMIC DNA]</scope>
    <source>
        <strain evidence="10 11">MS-3</strain>
    </source>
</reference>
<keyword evidence="7" id="KW-0411">Iron-sulfur</keyword>
<dbReference type="EMBL" id="AWSQ01000001">
    <property type="protein sequence ID" value="KFX70984.1"/>
    <property type="molecule type" value="Genomic_DNA"/>
</dbReference>
<keyword evidence="5" id="KW-0249">Electron transport</keyword>
<keyword evidence="6" id="KW-0408">Iron</keyword>
<dbReference type="InterPro" id="IPR036922">
    <property type="entry name" value="Rieske_2Fe-2S_sf"/>
</dbReference>
<gene>
    <name evidence="10" type="ORF">TMS3_0103280</name>
</gene>
<keyword evidence="4" id="KW-0058">Aromatic hydrocarbons catabolism</keyword>
<name>A0A0A1YQB5_9PSED</name>
<evidence type="ECO:0000256" key="7">
    <source>
        <dbReference type="ARBA" id="ARBA00023014"/>
    </source>
</evidence>
<dbReference type="GO" id="GO:0051537">
    <property type="term" value="F:2 iron, 2 sulfur cluster binding"/>
    <property type="evidence" value="ECO:0007669"/>
    <property type="project" value="UniProtKB-KW"/>
</dbReference>
<proteinExistence type="inferred from homology"/>
<evidence type="ECO:0000313" key="11">
    <source>
        <dbReference type="Proteomes" id="UP000030063"/>
    </source>
</evidence>
<comment type="similarity">
    <text evidence="8">Belongs to the bacterial ring-hydroxylating dioxygenase ferredoxin component family.</text>
</comment>
<keyword evidence="3" id="KW-0479">Metal-binding</keyword>
<protein>
    <submittedName>
        <fullName evidence="10">2Fe-2S ferredoxin</fullName>
    </submittedName>
</protein>
<dbReference type="InterPro" id="IPR017941">
    <property type="entry name" value="Rieske_2Fe-2S"/>
</dbReference>
<accession>A0A0A1YQB5</accession>
<dbReference type="Proteomes" id="UP000030063">
    <property type="component" value="Unassembled WGS sequence"/>
</dbReference>
<dbReference type="eggNOG" id="COG2146">
    <property type="taxonomic scope" value="Bacteria"/>
</dbReference>
<comment type="caution">
    <text evidence="10">The sequence shown here is derived from an EMBL/GenBank/DDBJ whole genome shotgun (WGS) entry which is preliminary data.</text>
</comment>
<dbReference type="OrthoDB" id="9800167at2"/>